<sequence>MTIQHFIEAAQRDHAANPAAVAARLPDGFAMLLTAPDHAEAFARLVEHVVLGHMDDARELDRWIARLEPLAAGNSQLAAALARARLANALAGGAGMPAESSLTAADQVRAYGNALLALTRRAAWAEARARLSSAQALADAAGDAASLRSLAAITNNLAGDLRFYLGDRRDDGGYVDLMIDAARISHASWYRAGGWLERERADYQVALCLAGAGRAEEALRAAEACWQGCVENDADSVECFYALEALGHAHCAAGRLDEARAARVGMAERLPSLDEASRGPATEQLEALSDAITAREGRSGMPDRS</sequence>
<evidence type="ECO:0000313" key="1">
    <source>
        <dbReference type="EMBL" id="MDR6290819.1"/>
    </source>
</evidence>
<evidence type="ECO:0008006" key="3">
    <source>
        <dbReference type="Google" id="ProtNLM"/>
    </source>
</evidence>
<protein>
    <recommendedName>
        <fullName evidence="3">Tetratricopeptide repeat protein</fullName>
    </recommendedName>
</protein>
<reference evidence="1 2" key="1">
    <citation type="submission" date="2023-07" db="EMBL/GenBank/DDBJ databases">
        <title>Sorghum-associated microbial communities from plants grown in Nebraska, USA.</title>
        <authorList>
            <person name="Schachtman D."/>
        </authorList>
    </citation>
    <scope>NUCLEOTIDE SEQUENCE [LARGE SCALE GENOMIC DNA]</scope>
    <source>
        <strain evidence="1 2">584</strain>
    </source>
</reference>
<evidence type="ECO:0000313" key="2">
    <source>
        <dbReference type="Proteomes" id="UP001262410"/>
    </source>
</evidence>
<gene>
    <name evidence="1" type="ORF">E9232_003345</name>
</gene>
<proteinExistence type="predicted"/>
<dbReference type="EMBL" id="JAVDPW010000005">
    <property type="protein sequence ID" value="MDR6290819.1"/>
    <property type="molecule type" value="Genomic_DNA"/>
</dbReference>
<dbReference type="RefSeq" id="WP_309795549.1">
    <property type="nucleotide sequence ID" value="NZ_JAVDPW010000005.1"/>
</dbReference>
<comment type="caution">
    <text evidence="1">The sequence shown here is derived from an EMBL/GenBank/DDBJ whole genome shotgun (WGS) entry which is preliminary data.</text>
</comment>
<keyword evidence="2" id="KW-1185">Reference proteome</keyword>
<organism evidence="1 2">
    <name type="scientific">Inquilinus ginsengisoli</name>
    <dbReference type="NCBI Taxonomy" id="363840"/>
    <lineage>
        <taxon>Bacteria</taxon>
        <taxon>Pseudomonadati</taxon>
        <taxon>Pseudomonadota</taxon>
        <taxon>Alphaproteobacteria</taxon>
        <taxon>Rhodospirillales</taxon>
        <taxon>Rhodospirillaceae</taxon>
        <taxon>Inquilinus</taxon>
    </lineage>
</organism>
<dbReference type="Proteomes" id="UP001262410">
    <property type="component" value="Unassembled WGS sequence"/>
</dbReference>
<name>A0ABU1JS29_9PROT</name>
<accession>A0ABU1JS29</accession>